<accession>A0AAU7B2P7</accession>
<dbReference type="AlphaFoldDB" id="A0AAU7B2P7"/>
<reference evidence="1" key="1">
    <citation type="submission" date="2022-12" db="EMBL/GenBank/DDBJ databases">
        <title>Paraconexibacter alkalitolerans sp. nov. and Baekduia alba sp. nov., isolated from soil and emended description of the genera Paraconexibacter (Chun et al., 2020) and Baekduia (An et al., 2020).</title>
        <authorList>
            <person name="Vieira S."/>
            <person name="Huber K.J."/>
            <person name="Geppert A."/>
            <person name="Wolf J."/>
            <person name="Neumann-Schaal M."/>
            <person name="Muesken M."/>
            <person name="Overmann J."/>
        </authorList>
    </citation>
    <scope>NUCLEOTIDE SEQUENCE</scope>
    <source>
        <strain evidence="1">AEG42_29</strain>
    </source>
</reference>
<protein>
    <recommendedName>
        <fullName evidence="2">YbjN domain-containing protein</fullName>
    </recommendedName>
</protein>
<organism evidence="1">
    <name type="scientific">Paraconexibacter sp. AEG42_29</name>
    <dbReference type="NCBI Taxonomy" id="2997339"/>
    <lineage>
        <taxon>Bacteria</taxon>
        <taxon>Bacillati</taxon>
        <taxon>Actinomycetota</taxon>
        <taxon>Thermoleophilia</taxon>
        <taxon>Solirubrobacterales</taxon>
        <taxon>Paraconexibacteraceae</taxon>
        <taxon>Paraconexibacter</taxon>
    </lineage>
</organism>
<evidence type="ECO:0000313" key="1">
    <source>
        <dbReference type="EMBL" id="XAY07882.1"/>
    </source>
</evidence>
<name>A0AAU7B2P7_9ACTN</name>
<dbReference type="Pfam" id="PF10722">
    <property type="entry name" value="YbjN"/>
    <property type="match status" value="1"/>
</dbReference>
<evidence type="ECO:0008006" key="2">
    <source>
        <dbReference type="Google" id="ProtNLM"/>
    </source>
</evidence>
<dbReference type="EMBL" id="CP114014">
    <property type="protein sequence ID" value="XAY07882.1"/>
    <property type="molecule type" value="Genomic_DNA"/>
</dbReference>
<dbReference type="KEGG" id="parq:DSM112329_04774"/>
<dbReference type="InterPro" id="IPR019660">
    <property type="entry name" value="Put_sensory_transdc_reg_YbjN"/>
</dbReference>
<gene>
    <name evidence="1" type="ORF">DSM112329_04774</name>
</gene>
<proteinExistence type="predicted"/>
<sequence>MSPTKEDLLDRMAGMLAREGIDFSEGSSGDVLFVPLEEVTISVAVLVFSEGSSSMVIMRARLVLEAQITTDMQRLRVLAEVNRLNYSSPFVTYYVDDDDELMAQVNLLGDDLQRTEFMNALTSLRFSTPDDVNMAQLMAGTTYAEWDPE</sequence>